<evidence type="ECO:0000313" key="1">
    <source>
        <dbReference type="EMBL" id="GEU88606.1"/>
    </source>
</evidence>
<sequence>MMEMLYKSFQDRYQYEDNVDPEKVRYVWEERAKRRFRDGILAPWMTEKWKKRSAAAAGVANRKIVPWDEEGSYVRHTGGCVSFEIHCTRWASFLKSCTKRTKGVDDIASIPFDDEAWAEATYFTKNNKGFGFRIIKQAQRIYRKAKRSALKRSSAYIARISDEARIELEVTTRLESRMKAFKIDMKQRVEEQVQEQIKIFLAELQI</sequence>
<dbReference type="EMBL" id="BKCJ010009786">
    <property type="protein sequence ID" value="GEU88606.1"/>
    <property type="molecule type" value="Genomic_DNA"/>
</dbReference>
<gene>
    <name evidence="1" type="ORF">Tci_060584</name>
</gene>
<dbReference type="AlphaFoldDB" id="A0A6L2NR51"/>
<reference evidence="1" key="1">
    <citation type="journal article" date="2019" name="Sci. Rep.">
        <title>Draft genome of Tanacetum cinerariifolium, the natural source of mosquito coil.</title>
        <authorList>
            <person name="Yamashiro T."/>
            <person name="Shiraishi A."/>
            <person name="Satake H."/>
            <person name="Nakayama K."/>
        </authorList>
    </citation>
    <scope>NUCLEOTIDE SEQUENCE</scope>
</reference>
<proteinExistence type="predicted"/>
<accession>A0A6L2NR51</accession>
<protein>
    <submittedName>
        <fullName evidence="1">Uncharacterized protein</fullName>
    </submittedName>
</protein>
<comment type="caution">
    <text evidence="1">The sequence shown here is derived from an EMBL/GenBank/DDBJ whole genome shotgun (WGS) entry which is preliminary data.</text>
</comment>
<organism evidence="1">
    <name type="scientific">Tanacetum cinerariifolium</name>
    <name type="common">Dalmatian daisy</name>
    <name type="synonym">Chrysanthemum cinerariifolium</name>
    <dbReference type="NCBI Taxonomy" id="118510"/>
    <lineage>
        <taxon>Eukaryota</taxon>
        <taxon>Viridiplantae</taxon>
        <taxon>Streptophyta</taxon>
        <taxon>Embryophyta</taxon>
        <taxon>Tracheophyta</taxon>
        <taxon>Spermatophyta</taxon>
        <taxon>Magnoliopsida</taxon>
        <taxon>eudicotyledons</taxon>
        <taxon>Gunneridae</taxon>
        <taxon>Pentapetalae</taxon>
        <taxon>asterids</taxon>
        <taxon>campanulids</taxon>
        <taxon>Asterales</taxon>
        <taxon>Asteraceae</taxon>
        <taxon>Asteroideae</taxon>
        <taxon>Anthemideae</taxon>
        <taxon>Anthemidinae</taxon>
        <taxon>Tanacetum</taxon>
    </lineage>
</organism>
<name>A0A6L2NR51_TANCI</name>